<sequence>MMNNEKQAVINNENDETRPFVALDFRKLSLATIILGIFSMVAIGIFSNLDQSLARKLVLGGAFLVLEKAKSASTLVALATVITRVNIGSYKFAEVVPRNSSGCVRALVIAGILTFMHGSMEFYVPEKIFEWTQHMEEAAAAAAEASGASAVPVVVN</sequence>
<keyword evidence="1" id="KW-1133">Transmembrane helix</keyword>
<name>A0A4P6XRT2_9ASCO</name>
<keyword evidence="1" id="KW-0472">Membrane</keyword>
<gene>
    <name evidence="2" type="ORF">METSCH_C06080</name>
</gene>
<accession>A0A4P6XRT2</accession>
<keyword evidence="3" id="KW-1185">Reference proteome</keyword>
<dbReference type="AlphaFoldDB" id="A0A4P6XRT2"/>
<dbReference type="Proteomes" id="UP000292447">
    <property type="component" value="Chromosome III"/>
</dbReference>
<reference evidence="3" key="1">
    <citation type="submission" date="2019-03" db="EMBL/GenBank/DDBJ databases">
        <title>Snf2 controls pulcherriminic acid biosynthesis and connects pigmentation and antifungal activity of the yeast Metschnikowia pulcherrima.</title>
        <authorList>
            <person name="Gore-Lloyd D."/>
            <person name="Sumann I."/>
            <person name="Brachmann A.O."/>
            <person name="Schneeberger K."/>
            <person name="Ortiz-Merino R.A."/>
            <person name="Moreno-Beltran M."/>
            <person name="Schlaefli M."/>
            <person name="Kirner P."/>
            <person name="Santos Kron A."/>
            <person name="Wolfe K.H."/>
            <person name="Piel J."/>
            <person name="Ahrens C.H."/>
            <person name="Henk D."/>
            <person name="Freimoser F.M."/>
        </authorList>
    </citation>
    <scope>NUCLEOTIDE SEQUENCE [LARGE SCALE GENOMIC DNA]</scope>
    <source>
        <strain evidence="3">APC 1.2</strain>
    </source>
</reference>
<evidence type="ECO:0000256" key="1">
    <source>
        <dbReference type="SAM" id="Phobius"/>
    </source>
</evidence>
<feature type="transmembrane region" description="Helical" evidence="1">
    <location>
        <begin position="28"/>
        <end position="49"/>
    </location>
</feature>
<organism evidence="2 3">
    <name type="scientific">Metschnikowia aff. pulcherrima</name>
    <dbReference type="NCBI Taxonomy" id="2163413"/>
    <lineage>
        <taxon>Eukaryota</taxon>
        <taxon>Fungi</taxon>
        <taxon>Dikarya</taxon>
        <taxon>Ascomycota</taxon>
        <taxon>Saccharomycotina</taxon>
        <taxon>Pichiomycetes</taxon>
        <taxon>Metschnikowiaceae</taxon>
        <taxon>Metschnikowia</taxon>
    </lineage>
</organism>
<evidence type="ECO:0000313" key="2">
    <source>
        <dbReference type="EMBL" id="QBM88631.1"/>
    </source>
</evidence>
<evidence type="ECO:0000313" key="3">
    <source>
        <dbReference type="Proteomes" id="UP000292447"/>
    </source>
</evidence>
<keyword evidence="1" id="KW-0812">Transmembrane</keyword>
<proteinExistence type="predicted"/>
<protein>
    <submittedName>
        <fullName evidence="2">Uncharacterized protein</fullName>
    </submittedName>
</protein>
<dbReference type="EMBL" id="CP034458">
    <property type="protein sequence ID" value="QBM88631.1"/>
    <property type="molecule type" value="Genomic_DNA"/>
</dbReference>